<evidence type="ECO:0000313" key="8">
    <source>
        <dbReference type="EMBL" id="CAH3143609.1"/>
    </source>
</evidence>
<keyword evidence="9" id="KW-1185">Reference proteome</keyword>
<evidence type="ECO:0000256" key="3">
    <source>
        <dbReference type="ARBA" id="ARBA00022692"/>
    </source>
</evidence>
<dbReference type="PANTHER" id="PTHR22750">
    <property type="entry name" value="G-PROTEIN COUPLED RECEPTOR"/>
    <property type="match status" value="1"/>
</dbReference>
<feature type="transmembrane region" description="Helical" evidence="6">
    <location>
        <begin position="51"/>
        <end position="75"/>
    </location>
</feature>
<keyword evidence="5 6" id="KW-0472">Membrane</keyword>
<feature type="domain" description="G-protein coupled receptors family 1 profile" evidence="7">
    <location>
        <begin position="30"/>
        <end position="146"/>
    </location>
</feature>
<evidence type="ECO:0000259" key="7">
    <source>
        <dbReference type="PROSITE" id="PS50262"/>
    </source>
</evidence>
<dbReference type="SMART" id="SM01381">
    <property type="entry name" value="7TM_GPCR_Srsx"/>
    <property type="match status" value="1"/>
</dbReference>
<feature type="non-terminal residue" evidence="8">
    <location>
        <position position="1"/>
    </location>
</feature>
<feature type="transmembrane region" description="Helical" evidence="6">
    <location>
        <begin position="341"/>
        <end position="363"/>
    </location>
</feature>
<feature type="transmembrane region" description="Helical" evidence="6">
    <location>
        <begin position="293"/>
        <end position="320"/>
    </location>
</feature>
<keyword evidence="2" id="KW-1003">Cell membrane</keyword>
<feature type="transmembrane region" description="Helical" evidence="6">
    <location>
        <begin position="454"/>
        <end position="476"/>
    </location>
</feature>
<name>A0ABN8PGY6_9CNID</name>
<protein>
    <recommendedName>
        <fullName evidence="7">G-protein coupled receptors family 1 profile domain-containing protein</fullName>
    </recommendedName>
</protein>
<feature type="transmembrane region" description="Helical" evidence="6">
    <location>
        <begin position="171"/>
        <end position="189"/>
    </location>
</feature>
<feature type="transmembrane region" description="Helical" evidence="6">
    <location>
        <begin position="428"/>
        <end position="448"/>
    </location>
</feature>
<evidence type="ECO:0000256" key="6">
    <source>
        <dbReference type="SAM" id="Phobius"/>
    </source>
</evidence>
<dbReference type="Gene3D" id="1.20.1070.10">
    <property type="entry name" value="Rhodopsin 7-helix transmembrane proteins"/>
    <property type="match status" value="2"/>
</dbReference>
<feature type="domain" description="G-protein coupled receptors family 1 profile" evidence="7">
    <location>
        <begin position="237"/>
        <end position="474"/>
    </location>
</feature>
<dbReference type="CDD" id="cd00637">
    <property type="entry name" value="7tm_classA_rhodopsin-like"/>
    <property type="match status" value="2"/>
</dbReference>
<evidence type="ECO:0000256" key="5">
    <source>
        <dbReference type="ARBA" id="ARBA00023136"/>
    </source>
</evidence>
<feature type="transmembrane region" description="Helical" evidence="6">
    <location>
        <begin position="127"/>
        <end position="150"/>
    </location>
</feature>
<dbReference type="SUPFAM" id="SSF81321">
    <property type="entry name" value="Family A G protein-coupled receptor-like"/>
    <property type="match status" value="2"/>
</dbReference>
<evidence type="ECO:0000313" key="9">
    <source>
        <dbReference type="Proteomes" id="UP001159427"/>
    </source>
</evidence>
<dbReference type="EMBL" id="CALNXI010000857">
    <property type="protein sequence ID" value="CAH3143609.1"/>
    <property type="molecule type" value="Genomic_DNA"/>
</dbReference>
<evidence type="ECO:0000256" key="2">
    <source>
        <dbReference type="ARBA" id="ARBA00022475"/>
    </source>
</evidence>
<keyword evidence="4 6" id="KW-1133">Transmembrane helix</keyword>
<feature type="transmembrane region" description="Helical" evidence="6">
    <location>
        <begin position="21"/>
        <end position="39"/>
    </location>
</feature>
<dbReference type="InterPro" id="IPR017452">
    <property type="entry name" value="GPCR_Rhodpsn_7TM"/>
</dbReference>
<dbReference type="InterPro" id="IPR000276">
    <property type="entry name" value="GPCR_Rhodpsn"/>
</dbReference>
<dbReference type="Proteomes" id="UP001159427">
    <property type="component" value="Unassembled WGS sequence"/>
</dbReference>
<evidence type="ECO:0000256" key="4">
    <source>
        <dbReference type="ARBA" id="ARBA00022989"/>
    </source>
</evidence>
<dbReference type="Pfam" id="PF00001">
    <property type="entry name" value="7tm_1"/>
    <property type="match status" value="2"/>
</dbReference>
<dbReference type="PROSITE" id="PS50262">
    <property type="entry name" value="G_PROTEIN_RECEP_F1_2"/>
    <property type="match status" value="2"/>
</dbReference>
<feature type="transmembrane region" description="Helical" evidence="6">
    <location>
        <begin position="258"/>
        <end position="281"/>
    </location>
</feature>
<reference evidence="8 9" key="1">
    <citation type="submission" date="2022-05" db="EMBL/GenBank/DDBJ databases">
        <authorList>
            <consortium name="Genoscope - CEA"/>
            <person name="William W."/>
        </authorList>
    </citation>
    <scope>NUCLEOTIDE SEQUENCE [LARGE SCALE GENOMIC DNA]</scope>
</reference>
<organism evidence="8 9">
    <name type="scientific">Porites evermanni</name>
    <dbReference type="NCBI Taxonomy" id="104178"/>
    <lineage>
        <taxon>Eukaryota</taxon>
        <taxon>Metazoa</taxon>
        <taxon>Cnidaria</taxon>
        <taxon>Anthozoa</taxon>
        <taxon>Hexacorallia</taxon>
        <taxon>Scleractinia</taxon>
        <taxon>Fungiina</taxon>
        <taxon>Poritidae</taxon>
        <taxon>Porites</taxon>
    </lineage>
</organism>
<gene>
    <name evidence="8" type="ORF">PEVE_00042897</name>
</gene>
<sequence length="491" mass="55382">RREKYFEENAFRAMTISLVNIPLCVMTLLGNAAILITIFKTPSLSTPAHILLAGLAFSDFTFGFIVQPLLLSIVLSAGYNHYLPPETFRLLCSSFNCSAIVWCGVSLGTSTAVALDRLLALRLHLRYAVIVTKYRVIVVLTSIWLFQGFLRQGIYRPSSRFLHAINNTISRFLDSFIHTLIMRFLFFFSNDKLNRSRKKQLSVSDCVRVQRHLEENAVHVIAIFLVHMAFCPAVILGNAAILLTIWKTPSLHTPAYMLLANLAVSDFATGLLMQPFVITIVLSASFGVSPSTFRFLCAGFSALACVLVGVSVLTITAIALDRLLALRLHLRYSVMVTKFRVNVVITTIWLLQLLQGLSLLLFYTKSQKTESIFAIALCVLLLVNFKIYLNIYRIVRRHQLQIHQQQPGENSGIICRLIRLKKSTVNTFLVFIVLLVSYMPYICVVLRGEKVSYAGYHVVTFMVVLNSSLNPLFCCWRVREIRAATKQLICL</sequence>
<feature type="transmembrane region" description="Helical" evidence="6">
    <location>
        <begin position="369"/>
        <end position="389"/>
    </location>
</feature>
<comment type="subcellular location">
    <subcellularLocation>
        <location evidence="1">Cell membrane</location>
        <topology evidence="1">Multi-pass membrane protein</topology>
    </subcellularLocation>
</comment>
<comment type="caution">
    <text evidence="8">The sequence shown here is derived from an EMBL/GenBank/DDBJ whole genome shotgun (WGS) entry which is preliminary data.</text>
</comment>
<keyword evidence="3 6" id="KW-0812">Transmembrane</keyword>
<feature type="transmembrane region" description="Helical" evidence="6">
    <location>
        <begin position="217"/>
        <end position="246"/>
    </location>
</feature>
<dbReference type="PRINTS" id="PR00237">
    <property type="entry name" value="GPCRRHODOPSN"/>
</dbReference>
<proteinExistence type="predicted"/>
<feature type="transmembrane region" description="Helical" evidence="6">
    <location>
        <begin position="87"/>
        <end position="107"/>
    </location>
</feature>
<evidence type="ECO:0000256" key="1">
    <source>
        <dbReference type="ARBA" id="ARBA00004651"/>
    </source>
</evidence>
<accession>A0ABN8PGY6</accession>